<dbReference type="EMBL" id="HBUE01036258">
    <property type="protein sequence ID" value="CAG6458863.1"/>
    <property type="molecule type" value="Transcribed_RNA"/>
</dbReference>
<dbReference type="EMBL" id="HBUE01316291">
    <property type="protein sequence ID" value="CAG6585845.1"/>
    <property type="molecule type" value="Transcribed_RNA"/>
</dbReference>
<dbReference type="EMBL" id="HBUE01036253">
    <property type="protein sequence ID" value="CAG6458854.1"/>
    <property type="molecule type" value="Transcribed_RNA"/>
</dbReference>
<evidence type="ECO:0000256" key="1">
    <source>
        <dbReference type="SAM" id="MobiDB-lite"/>
    </source>
</evidence>
<feature type="region of interest" description="Disordered" evidence="1">
    <location>
        <begin position="73"/>
        <end position="114"/>
    </location>
</feature>
<dbReference type="EMBL" id="HBUE01036252">
    <property type="protein sequence ID" value="CAG6458852.1"/>
    <property type="molecule type" value="Transcribed_RNA"/>
</dbReference>
<dbReference type="AlphaFoldDB" id="A0A8D8F5X5"/>
<accession>A0A8D8F5X5</accession>
<reference evidence="2" key="1">
    <citation type="submission" date="2021-05" db="EMBL/GenBank/DDBJ databases">
        <authorList>
            <person name="Alioto T."/>
            <person name="Alioto T."/>
            <person name="Gomez Garrido J."/>
        </authorList>
    </citation>
    <scope>NUCLEOTIDE SEQUENCE</scope>
</reference>
<dbReference type="EMBL" id="HBUE01316287">
    <property type="protein sequence ID" value="CAG6585839.1"/>
    <property type="molecule type" value="Transcribed_RNA"/>
</dbReference>
<dbReference type="EMBL" id="HBUE01209875">
    <property type="protein sequence ID" value="CAG6533939.1"/>
    <property type="molecule type" value="Transcribed_RNA"/>
</dbReference>
<feature type="compositionally biased region" description="Polar residues" evidence="1">
    <location>
        <begin position="73"/>
        <end position="98"/>
    </location>
</feature>
<dbReference type="EMBL" id="HBUE01209873">
    <property type="protein sequence ID" value="CAG6533935.1"/>
    <property type="molecule type" value="Transcribed_RNA"/>
</dbReference>
<dbReference type="EMBL" id="HBUE01209874">
    <property type="protein sequence ID" value="CAG6533937.1"/>
    <property type="molecule type" value="Transcribed_RNA"/>
</dbReference>
<dbReference type="EMBL" id="HBUE01036251">
    <property type="protein sequence ID" value="CAG6458850.1"/>
    <property type="molecule type" value="Transcribed_RNA"/>
</dbReference>
<dbReference type="EMBL" id="HBUE01209876">
    <property type="protein sequence ID" value="CAG6533941.1"/>
    <property type="molecule type" value="Transcribed_RNA"/>
</dbReference>
<dbReference type="EMBL" id="HBUE01036254">
    <property type="protein sequence ID" value="CAG6458856.1"/>
    <property type="molecule type" value="Transcribed_RNA"/>
</dbReference>
<dbReference type="EMBL" id="HBUE01316285">
    <property type="protein sequence ID" value="CAG6585835.1"/>
    <property type="molecule type" value="Transcribed_RNA"/>
</dbReference>
<sequence length="114" mass="11912">MKTIYLRRRAGSTTLPSFDWIAPSASRTISGQSACRQRLGFVPATTSDSKPSPPAGELRKMTTIAMSCAKSRSPSWTSASVPNCTGQSSGCATPSSVPEGNPARIPAWGIPAGR</sequence>
<dbReference type="EMBL" id="HBUE01036255">
    <property type="protein sequence ID" value="CAG6458858.1"/>
    <property type="molecule type" value="Transcribed_RNA"/>
</dbReference>
<dbReference type="EMBL" id="HBUE01316286">
    <property type="protein sequence ID" value="CAG6585837.1"/>
    <property type="molecule type" value="Transcribed_RNA"/>
</dbReference>
<name>A0A8D8F5X5_CULPI</name>
<proteinExistence type="predicted"/>
<organism evidence="2">
    <name type="scientific">Culex pipiens</name>
    <name type="common">House mosquito</name>
    <dbReference type="NCBI Taxonomy" id="7175"/>
    <lineage>
        <taxon>Eukaryota</taxon>
        <taxon>Metazoa</taxon>
        <taxon>Ecdysozoa</taxon>
        <taxon>Arthropoda</taxon>
        <taxon>Hexapoda</taxon>
        <taxon>Insecta</taxon>
        <taxon>Pterygota</taxon>
        <taxon>Neoptera</taxon>
        <taxon>Endopterygota</taxon>
        <taxon>Diptera</taxon>
        <taxon>Nematocera</taxon>
        <taxon>Culicoidea</taxon>
        <taxon>Culicidae</taxon>
        <taxon>Culicinae</taxon>
        <taxon>Culicini</taxon>
        <taxon>Culex</taxon>
        <taxon>Culex</taxon>
    </lineage>
</organism>
<dbReference type="EMBL" id="HBUE01316288">
    <property type="protein sequence ID" value="CAG6585841.1"/>
    <property type="molecule type" value="Transcribed_RNA"/>
</dbReference>
<dbReference type="EMBL" id="HBUE01036257">
    <property type="protein sequence ID" value="CAG6458860.1"/>
    <property type="molecule type" value="Transcribed_RNA"/>
</dbReference>
<evidence type="ECO:0000313" key="2">
    <source>
        <dbReference type="EMBL" id="CAG6458850.1"/>
    </source>
</evidence>
<protein>
    <submittedName>
        <fullName evidence="2">(northern house mosquito) hypothetical protein</fullName>
    </submittedName>
</protein>
<dbReference type="EMBL" id="HBUE01209878">
    <property type="protein sequence ID" value="CAG6533945.1"/>
    <property type="molecule type" value="Transcribed_RNA"/>
</dbReference>